<accession>A0A3A8QWC6</accession>
<organism evidence="2 3">
    <name type="scientific">Corallococcus interemptor</name>
    <dbReference type="NCBI Taxonomy" id="2316720"/>
    <lineage>
        <taxon>Bacteria</taxon>
        <taxon>Pseudomonadati</taxon>
        <taxon>Myxococcota</taxon>
        <taxon>Myxococcia</taxon>
        <taxon>Myxococcales</taxon>
        <taxon>Cystobacterineae</taxon>
        <taxon>Myxococcaceae</taxon>
        <taxon>Corallococcus</taxon>
    </lineage>
</organism>
<dbReference type="Proteomes" id="UP000282656">
    <property type="component" value="Unassembled WGS sequence"/>
</dbReference>
<evidence type="ECO:0000313" key="2">
    <source>
        <dbReference type="EMBL" id="RKH67434.1"/>
    </source>
</evidence>
<name>A0A3A8QWC6_9BACT</name>
<feature type="chain" id="PRO_5017413849" description="Lipoprotein" evidence="1">
    <location>
        <begin position="20"/>
        <end position="141"/>
    </location>
</feature>
<protein>
    <recommendedName>
        <fullName evidence="4">Lipoprotein</fullName>
    </recommendedName>
</protein>
<comment type="caution">
    <text evidence="2">The sequence shown here is derived from an EMBL/GenBank/DDBJ whole genome shotgun (WGS) entry which is preliminary data.</text>
</comment>
<proteinExistence type="predicted"/>
<dbReference type="EMBL" id="RAWM01000050">
    <property type="protein sequence ID" value="RKH67434.1"/>
    <property type="molecule type" value="Genomic_DNA"/>
</dbReference>
<keyword evidence="1" id="KW-0732">Signal</keyword>
<dbReference type="AlphaFoldDB" id="A0A3A8QWC6"/>
<evidence type="ECO:0000256" key="1">
    <source>
        <dbReference type="SAM" id="SignalP"/>
    </source>
</evidence>
<evidence type="ECO:0008006" key="4">
    <source>
        <dbReference type="Google" id="ProtNLM"/>
    </source>
</evidence>
<feature type="signal peptide" evidence="1">
    <location>
        <begin position="1"/>
        <end position="19"/>
    </location>
</feature>
<reference evidence="3" key="1">
    <citation type="submission" date="2018-09" db="EMBL/GenBank/DDBJ databases">
        <authorList>
            <person name="Livingstone P.G."/>
            <person name="Whitworth D.E."/>
        </authorList>
    </citation>
    <scope>NUCLEOTIDE SEQUENCE [LARGE SCALE GENOMIC DNA]</scope>
    <source>
        <strain evidence="3">AB047A</strain>
    </source>
</reference>
<keyword evidence="3" id="KW-1185">Reference proteome</keyword>
<evidence type="ECO:0000313" key="3">
    <source>
        <dbReference type="Proteomes" id="UP000282656"/>
    </source>
</evidence>
<sequence>MIRQFVFAALSGLCLTACGGAMDEQAELSAQKAAVLSSTDPLVGKWCHATWPGCFTINTSGSAFMSNNGDGCWLEGDEVFSGLAPGSTPGTYTGTRIHRGRGVCASPPPYPLPTSTTITMTGSNSFSEVSGSFTASWVRSP</sequence>
<gene>
    <name evidence="2" type="ORF">D7X96_19565</name>
</gene>